<dbReference type="Proteomes" id="UP000198948">
    <property type="component" value="Unassembled WGS sequence"/>
</dbReference>
<dbReference type="EMBL" id="FOHA01000020">
    <property type="protein sequence ID" value="SES03647.1"/>
    <property type="molecule type" value="Genomic_DNA"/>
</dbReference>
<dbReference type="InterPro" id="IPR000150">
    <property type="entry name" value="Cof"/>
</dbReference>
<dbReference type="PANTHER" id="PTHR10000:SF8">
    <property type="entry name" value="HAD SUPERFAMILY HYDROLASE-LIKE, TYPE 3"/>
    <property type="match status" value="1"/>
</dbReference>
<dbReference type="GO" id="GO:0005829">
    <property type="term" value="C:cytosol"/>
    <property type="evidence" value="ECO:0007669"/>
    <property type="project" value="TreeGrafter"/>
</dbReference>
<dbReference type="GO" id="GO:0016791">
    <property type="term" value="F:phosphatase activity"/>
    <property type="evidence" value="ECO:0007669"/>
    <property type="project" value="TreeGrafter"/>
</dbReference>
<protein>
    <recommendedName>
        <fullName evidence="3">Sugar-phosphatase</fullName>
    </recommendedName>
</protein>
<dbReference type="NCBIfam" id="TIGR01484">
    <property type="entry name" value="HAD-SF-IIB"/>
    <property type="match status" value="1"/>
</dbReference>
<dbReference type="GO" id="GO:0000287">
    <property type="term" value="F:magnesium ion binding"/>
    <property type="evidence" value="ECO:0007669"/>
    <property type="project" value="TreeGrafter"/>
</dbReference>
<dbReference type="PANTHER" id="PTHR10000">
    <property type="entry name" value="PHOSPHOSERINE PHOSPHATASE"/>
    <property type="match status" value="1"/>
</dbReference>
<dbReference type="SUPFAM" id="SSF56784">
    <property type="entry name" value="HAD-like"/>
    <property type="match status" value="1"/>
</dbReference>
<dbReference type="STRING" id="142588.SAMN04488559_12037"/>
<keyword evidence="2" id="KW-1185">Reference proteome</keyword>
<dbReference type="SFLD" id="SFLDG01144">
    <property type="entry name" value="C2.B.4:_PGP_Like"/>
    <property type="match status" value="1"/>
</dbReference>
<reference evidence="1 2" key="1">
    <citation type="submission" date="2016-10" db="EMBL/GenBank/DDBJ databases">
        <authorList>
            <person name="de Groot N.N."/>
        </authorList>
    </citation>
    <scope>NUCLEOTIDE SEQUENCE [LARGE SCALE GENOMIC DNA]</scope>
    <source>
        <strain evidence="1 2">DSM 13760</strain>
    </source>
</reference>
<gene>
    <name evidence="1" type="ORF">SAMN04488559_12037</name>
</gene>
<evidence type="ECO:0000313" key="1">
    <source>
        <dbReference type="EMBL" id="SES03647.1"/>
    </source>
</evidence>
<dbReference type="PROSITE" id="PS01228">
    <property type="entry name" value="COF_1"/>
    <property type="match status" value="1"/>
</dbReference>
<evidence type="ECO:0000313" key="2">
    <source>
        <dbReference type="Proteomes" id="UP000198948"/>
    </source>
</evidence>
<dbReference type="InterPro" id="IPR023214">
    <property type="entry name" value="HAD_sf"/>
</dbReference>
<dbReference type="InterPro" id="IPR036412">
    <property type="entry name" value="HAD-like_sf"/>
</dbReference>
<name>A0A1H9U399_9LACT</name>
<dbReference type="AlphaFoldDB" id="A0A1H9U399"/>
<accession>A0A1H9U399</accession>
<sequence length="272" mass="29916">MPIELIAIDLDGTLLNDHKEVTPKVKETLGRAKAQGIKVVLCTGRPLVGALEYLDILGLEEEGDYCITYNGALVQSSHDGKAIVHHTLNFEDFLAIEKLSREVGVHCHTIDMNAVYTANKNIGRYTVRECYLTGMPLQYCAVSDMDQNIEIGKMMMIDEPDILDAGIAQLPPSFFEKYTVLKSEPFYLEILNKGASKGNAVAGLAEYLNIPRENVMAIGDNENDLDMIEYAGMGVAMDNAVPKVKAVADYITKSNTEDGVAYVVEKYALEQA</sequence>
<dbReference type="Gene3D" id="3.30.1240.10">
    <property type="match status" value="1"/>
</dbReference>
<proteinExistence type="predicted"/>
<dbReference type="SFLD" id="SFLDS00003">
    <property type="entry name" value="Haloacid_Dehalogenase"/>
    <property type="match status" value="1"/>
</dbReference>
<dbReference type="NCBIfam" id="NF007806">
    <property type="entry name" value="PRK10513.1"/>
    <property type="match status" value="1"/>
</dbReference>
<dbReference type="InterPro" id="IPR006379">
    <property type="entry name" value="HAD-SF_hydro_IIB"/>
</dbReference>
<dbReference type="Pfam" id="PF08282">
    <property type="entry name" value="Hydrolase_3"/>
    <property type="match status" value="1"/>
</dbReference>
<dbReference type="RefSeq" id="WP_092653687.1">
    <property type="nucleotide sequence ID" value="NZ_FOHA01000020.1"/>
</dbReference>
<dbReference type="OrthoDB" id="9790031at2"/>
<dbReference type="Gene3D" id="3.40.50.1000">
    <property type="entry name" value="HAD superfamily/HAD-like"/>
    <property type="match status" value="1"/>
</dbReference>
<evidence type="ECO:0008006" key="3">
    <source>
        <dbReference type="Google" id="ProtNLM"/>
    </source>
</evidence>
<organism evidence="1 2">
    <name type="scientific">Isobaculum melis</name>
    <dbReference type="NCBI Taxonomy" id="142588"/>
    <lineage>
        <taxon>Bacteria</taxon>
        <taxon>Bacillati</taxon>
        <taxon>Bacillota</taxon>
        <taxon>Bacilli</taxon>
        <taxon>Lactobacillales</taxon>
        <taxon>Carnobacteriaceae</taxon>
        <taxon>Isobaculum</taxon>
    </lineage>
</organism>
<dbReference type="CDD" id="cd07516">
    <property type="entry name" value="HAD_Pase"/>
    <property type="match status" value="1"/>
</dbReference>
<dbReference type="PROSITE" id="PS01229">
    <property type="entry name" value="COF_2"/>
    <property type="match status" value="1"/>
</dbReference>
<dbReference type="NCBIfam" id="TIGR00099">
    <property type="entry name" value="Cof-subfamily"/>
    <property type="match status" value="1"/>
</dbReference>
<dbReference type="SFLD" id="SFLDG01140">
    <property type="entry name" value="C2.B:_Phosphomannomutase_and_P"/>
    <property type="match status" value="1"/>
</dbReference>